<dbReference type="AlphaFoldDB" id="A0A0A7CP55"/>
<keyword evidence="6" id="KW-1185">Reference proteome</keyword>
<feature type="domain" description="Plastocyanin-like" evidence="3">
    <location>
        <begin position="83"/>
        <end position="182"/>
    </location>
</feature>
<dbReference type="InterPro" id="IPR008972">
    <property type="entry name" value="Cupredoxin"/>
</dbReference>
<evidence type="ECO:0000259" key="3">
    <source>
        <dbReference type="Pfam" id="PF07732"/>
    </source>
</evidence>
<dbReference type="Pfam" id="PF07732">
    <property type="entry name" value="Cu-oxidase_3"/>
    <property type="match status" value="1"/>
</dbReference>
<name>A0A0A7CP55_ACHHY</name>
<dbReference type="GO" id="GO:0005507">
    <property type="term" value="F:copper ion binding"/>
    <property type="evidence" value="ECO:0007669"/>
    <property type="project" value="InterPro"/>
</dbReference>
<comment type="similarity">
    <text evidence="1">Belongs to the multicopper oxidase family.</text>
</comment>
<dbReference type="OrthoDB" id="2121828at2759"/>
<proteinExistence type="inferred from homology"/>
<dbReference type="InterPro" id="IPR045087">
    <property type="entry name" value="Cu-oxidase_fam"/>
</dbReference>
<dbReference type="SUPFAM" id="SSF49503">
    <property type="entry name" value="Cupredoxins"/>
    <property type="match status" value="3"/>
</dbReference>
<reference evidence="4 6" key="1">
    <citation type="journal article" date="2014" name="Genome Biol. Evol.">
        <title>The secreted proteins of Achlya hypogyna and Thraustotheca clavata identify the ancestral oomycete secretome and reveal gene acquisitions by horizontal gene transfer.</title>
        <authorList>
            <person name="Misner I."/>
            <person name="Blouin N."/>
            <person name="Leonard G."/>
            <person name="Richards T.A."/>
            <person name="Lane C.E."/>
        </authorList>
    </citation>
    <scope>NUCLEOTIDE SEQUENCE</scope>
    <source>
        <strain evidence="4 6">ATCC 48635</strain>
    </source>
</reference>
<dbReference type="InterPro" id="IPR011707">
    <property type="entry name" value="Cu-oxidase-like_N"/>
</dbReference>
<protein>
    <submittedName>
        <fullName evidence="4">Secreted protein</fullName>
    </submittedName>
</protein>
<feature type="signal peptide" evidence="2">
    <location>
        <begin position="1"/>
        <end position="22"/>
    </location>
</feature>
<organism evidence="4">
    <name type="scientific">Achlya hypogyna</name>
    <name type="common">Oomycete</name>
    <name type="synonym">Protoachlya hypogyna</name>
    <dbReference type="NCBI Taxonomy" id="1202772"/>
    <lineage>
        <taxon>Eukaryota</taxon>
        <taxon>Sar</taxon>
        <taxon>Stramenopiles</taxon>
        <taxon>Oomycota</taxon>
        <taxon>Saprolegniomycetes</taxon>
        <taxon>Saprolegniales</taxon>
        <taxon>Achlyaceae</taxon>
        <taxon>Achlya</taxon>
    </lineage>
</organism>
<dbReference type="GO" id="GO:0016491">
    <property type="term" value="F:oxidoreductase activity"/>
    <property type="evidence" value="ECO:0007669"/>
    <property type="project" value="TreeGrafter"/>
</dbReference>
<sequence length="471" mass="51751">MRLGLRWTRLCFLVTLLPLAEALSSFLASPRAKSWLGGSVSPTPLPGLLDDLFEHQLVVDLTLTTARVEIALHDGSSVGFTTRAYDGKVPAPTLVVTPGDHLIFNITNALGRGLTNRTSIHLHGLHVGNDGIVVEPGESLTFKFTIPSHHPSGTFWYHPHVHGLINSQLGGLLAGALVVLDRPGDPPALRDHACDHVLLIQAVCAVDCHHAHDELAHAIQAPMMDPRRQFFVDVQSNSSGLHVLVNGASVPVLDVLPHKWTRLRYINAIANSIVEIANPPPPCMTLLLARDGITKPNWTPLVEAVVLPPGSRADLLIRCPPTVAEITVDRNPARTGNLGHHHRVQSQPLMLLRVQGVELNSMEPPKWPQPSHVSLPTYMRAPTSTQLQRNCSFNYAFTANDTAMSTFGVNGEPFRHEAVDTLVQGVPQLWCVCVAHPEQHNHPFHVHGTHFYVNGEWRDTIPVLRSTERVW</sequence>
<accession>A0A0A7CP55</accession>
<feature type="chain" id="PRO_5002038211" evidence="2">
    <location>
        <begin position="23"/>
        <end position="471"/>
    </location>
</feature>
<dbReference type="Gene3D" id="2.60.40.420">
    <property type="entry name" value="Cupredoxins - blue copper proteins"/>
    <property type="match status" value="2"/>
</dbReference>
<dbReference type="STRING" id="1202772.A0A0A7CP55"/>
<evidence type="ECO:0000313" key="4">
    <source>
        <dbReference type="EMBL" id="AIG56346.1"/>
    </source>
</evidence>
<evidence type="ECO:0000313" key="5">
    <source>
        <dbReference type="EMBL" id="OQR84675.1"/>
    </source>
</evidence>
<evidence type="ECO:0000313" key="6">
    <source>
        <dbReference type="Proteomes" id="UP000243579"/>
    </source>
</evidence>
<dbReference type="PANTHER" id="PTHR11709">
    <property type="entry name" value="MULTI-COPPER OXIDASE"/>
    <property type="match status" value="1"/>
</dbReference>
<evidence type="ECO:0000256" key="1">
    <source>
        <dbReference type="ARBA" id="ARBA00010609"/>
    </source>
</evidence>
<dbReference type="EMBL" id="JNBR01001841">
    <property type="protein sequence ID" value="OQR84675.1"/>
    <property type="molecule type" value="Genomic_DNA"/>
</dbReference>
<dbReference type="PANTHER" id="PTHR11709:SF518">
    <property type="entry name" value="MULTICOPPER OXIDASE"/>
    <property type="match status" value="1"/>
</dbReference>
<keyword evidence="2" id="KW-0732">Signal</keyword>
<dbReference type="EMBL" id="KM038885">
    <property type="protein sequence ID" value="AIG56346.1"/>
    <property type="molecule type" value="Genomic_DNA"/>
</dbReference>
<gene>
    <name evidence="5" type="ORF">ACHHYP_13079</name>
</gene>
<evidence type="ECO:0000256" key="2">
    <source>
        <dbReference type="SAM" id="SignalP"/>
    </source>
</evidence>
<dbReference type="Proteomes" id="UP000243579">
    <property type="component" value="Unassembled WGS sequence"/>
</dbReference>